<feature type="region of interest" description="Disordered" evidence="1">
    <location>
        <begin position="70"/>
        <end position="100"/>
    </location>
</feature>
<name>A0A484D7L7_PERFV</name>
<feature type="transmembrane region" description="Helical" evidence="2">
    <location>
        <begin position="37"/>
        <end position="61"/>
    </location>
</feature>
<keyword evidence="4" id="KW-1185">Reference proteome</keyword>
<evidence type="ECO:0000313" key="3">
    <source>
        <dbReference type="EMBL" id="TDH11134.1"/>
    </source>
</evidence>
<keyword evidence="2" id="KW-0812">Transmembrane</keyword>
<sequence>MEEFSDFSISLSCHSGISPAADSRTHLSPVIQINMKIYILVLLFSAALLFVGPETADATYIKIKIKNNYKKTDRSRGSPAPAAPADPSEPAAPAAPGCPC</sequence>
<comment type="caution">
    <text evidence="3">The sequence shown here is derived from an EMBL/GenBank/DDBJ whole genome shotgun (WGS) entry which is preliminary data.</text>
</comment>
<dbReference type="EMBL" id="SCKG01000006">
    <property type="protein sequence ID" value="TDH11134.1"/>
    <property type="molecule type" value="Genomic_DNA"/>
</dbReference>
<proteinExistence type="predicted"/>
<evidence type="ECO:0000313" key="4">
    <source>
        <dbReference type="Proteomes" id="UP000295070"/>
    </source>
</evidence>
<organism evidence="3 4">
    <name type="scientific">Perca flavescens</name>
    <name type="common">American yellow perch</name>
    <name type="synonym">Morone flavescens</name>
    <dbReference type="NCBI Taxonomy" id="8167"/>
    <lineage>
        <taxon>Eukaryota</taxon>
        <taxon>Metazoa</taxon>
        <taxon>Chordata</taxon>
        <taxon>Craniata</taxon>
        <taxon>Vertebrata</taxon>
        <taxon>Euteleostomi</taxon>
        <taxon>Actinopterygii</taxon>
        <taxon>Neopterygii</taxon>
        <taxon>Teleostei</taxon>
        <taxon>Neoteleostei</taxon>
        <taxon>Acanthomorphata</taxon>
        <taxon>Eupercaria</taxon>
        <taxon>Perciformes</taxon>
        <taxon>Percoidei</taxon>
        <taxon>Percidae</taxon>
        <taxon>Percinae</taxon>
        <taxon>Perca</taxon>
    </lineage>
</organism>
<gene>
    <name evidence="3" type="ORF">EPR50_G00057770</name>
</gene>
<evidence type="ECO:0000256" key="2">
    <source>
        <dbReference type="SAM" id="Phobius"/>
    </source>
</evidence>
<keyword evidence="2" id="KW-0472">Membrane</keyword>
<evidence type="ECO:0000256" key="1">
    <source>
        <dbReference type="SAM" id="MobiDB-lite"/>
    </source>
</evidence>
<protein>
    <submittedName>
        <fullName evidence="3">Uncharacterized protein</fullName>
    </submittedName>
</protein>
<dbReference type="AlphaFoldDB" id="A0A484D7L7"/>
<feature type="compositionally biased region" description="Low complexity" evidence="1">
    <location>
        <begin position="79"/>
        <end position="100"/>
    </location>
</feature>
<keyword evidence="2" id="KW-1133">Transmembrane helix</keyword>
<reference evidence="3 4" key="1">
    <citation type="submission" date="2019-01" db="EMBL/GenBank/DDBJ databases">
        <title>A chromosome-scale genome assembly of the yellow perch, Perca flavescens.</title>
        <authorList>
            <person name="Feron R."/>
            <person name="Morvezen R."/>
            <person name="Bestin A."/>
            <person name="Haffray P."/>
            <person name="Klopp C."/>
            <person name="Zahm M."/>
            <person name="Cabau C."/>
            <person name="Roques C."/>
            <person name="Donnadieu C."/>
            <person name="Bouchez O."/>
            <person name="Christie M."/>
            <person name="Larson W."/>
            <person name="Guiguen Y."/>
        </authorList>
    </citation>
    <scope>NUCLEOTIDE SEQUENCE [LARGE SCALE GENOMIC DNA]</scope>
    <source>
        <strain evidence="3">YP-PL-M2</strain>
        <tissue evidence="3">Blood</tissue>
    </source>
</reference>
<dbReference type="Proteomes" id="UP000295070">
    <property type="component" value="Chromosome 6"/>
</dbReference>
<accession>A0A484D7L7</accession>